<proteinExistence type="predicted"/>
<keyword evidence="3" id="KW-1185">Reference proteome</keyword>
<evidence type="ECO:0000313" key="2">
    <source>
        <dbReference type="EMBL" id="CAG2200830.1"/>
    </source>
</evidence>
<accession>A0A8S3QVN9</accession>
<evidence type="ECO:0000313" key="3">
    <source>
        <dbReference type="Proteomes" id="UP000683360"/>
    </source>
</evidence>
<reference evidence="2" key="1">
    <citation type="submission" date="2021-03" db="EMBL/GenBank/DDBJ databases">
        <authorList>
            <person name="Bekaert M."/>
        </authorList>
    </citation>
    <scope>NUCLEOTIDE SEQUENCE</scope>
</reference>
<comment type="caution">
    <text evidence="2">The sequence shown here is derived from an EMBL/GenBank/DDBJ whole genome shotgun (WGS) entry which is preliminary data.</text>
</comment>
<name>A0A8S3QVN9_MYTED</name>
<evidence type="ECO:0008006" key="4">
    <source>
        <dbReference type="Google" id="ProtNLM"/>
    </source>
</evidence>
<dbReference type="Proteomes" id="UP000683360">
    <property type="component" value="Unassembled WGS sequence"/>
</dbReference>
<dbReference type="EMBL" id="CAJPWZ010000771">
    <property type="protein sequence ID" value="CAG2200830.1"/>
    <property type="molecule type" value="Genomic_DNA"/>
</dbReference>
<keyword evidence="1" id="KW-0472">Membrane</keyword>
<keyword evidence="1" id="KW-1133">Transmembrane helix</keyword>
<sequence>MDKDMLLRIILPVFVYNIQSVNAYSFQSDQAYHTENKTWKAASAICGENGLEFDENVLKNIAVLQDKKFWIGMAIYRIATPWIESMENNKIYFTNPYGMKYVLSENKRNKYRQTHQNQMANAVFTGQVSDNGDGNCTTLKCTTGSNGLKSANCNDATDNGRISICPEAGTKEPLYCLAVTFTEQNAKRELNITRRDCNDQLQFVCRIDEVLATTQGQSTLNTRKMKKYSSSSLDIGAVIGGVLGTCSLITVLAGLIVCKVRSKGMFTESNTHNYEDTSRVNFSNTTYEDLHNTKQKVAKATSNQNYDIVEDSAPVYDEVNECEKQTKCIS</sequence>
<feature type="transmembrane region" description="Helical" evidence="1">
    <location>
        <begin position="235"/>
        <end position="258"/>
    </location>
</feature>
<evidence type="ECO:0000256" key="1">
    <source>
        <dbReference type="SAM" id="Phobius"/>
    </source>
</evidence>
<dbReference type="AlphaFoldDB" id="A0A8S3QVN9"/>
<protein>
    <recommendedName>
        <fullName evidence="4">C-type lectin domain-containing protein</fullName>
    </recommendedName>
</protein>
<keyword evidence="1" id="KW-0812">Transmembrane</keyword>
<organism evidence="2 3">
    <name type="scientific">Mytilus edulis</name>
    <name type="common">Blue mussel</name>
    <dbReference type="NCBI Taxonomy" id="6550"/>
    <lineage>
        <taxon>Eukaryota</taxon>
        <taxon>Metazoa</taxon>
        <taxon>Spiralia</taxon>
        <taxon>Lophotrochozoa</taxon>
        <taxon>Mollusca</taxon>
        <taxon>Bivalvia</taxon>
        <taxon>Autobranchia</taxon>
        <taxon>Pteriomorphia</taxon>
        <taxon>Mytilida</taxon>
        <taxon>Mytiloidea</taxon>
        <taxon>Mytilidae</taxon>
        <taxon>Mytilinae</taxon>
        <taxon>Mytilus</taxon>
    </lineage>
</organism>
<gene>
    <name evidence="2" type="ORF">MEDL_15471</name>
</gene>